<evidence type="ECO:0000256" key="1">
    <source>
        <dbReference type="SAM" id="MobiDB-lite"/>
    </source>
</evidence>
<reference evidence="2 3" key="1">
    <citation type="journal article" date="2010" name="J. Bacteriol.">
        <title>Genome sequence of the oligotrophic marine Gammaproteobacterium HTCC2143, isolated from the Oregon Coast.</title>
        <authorList>
            <person name="Oh H.M."/>
            <person name="Kang I."/>
            <person name="Ferriera S."/>
            <person name="Giovannoni S.J."/>
            <person name="Cho J.C."/>
        </authorList>
    </citation>
    <scope>NUCLEOTIDE SEQUENCE [LARGE SCALE GENOMIC DNA]</scope>
    <source>
        <strain evidence="2 3">HTCC2143</strain>
    </source>
</reference>
<dbReference type="AlphaFoldDB" id="A0Y9S5"/>
<accession>A0Y9S5</accession>
<feature type="region of interest" description="Disordered" evidence="1">
    <location>
        <begin position="15"/>
        <end position="40"/>
    </location>
</feature>
<comment type="caution">
    <text evidence="2">The sequence shown here is derived from an EMBL/GenBank/DDBJ whole genome shotgun (WGS) entry which is preliminary data.</text>
</comment>
<dbReference type="Proteomes" id="UP000004931">
    <property type="component" value="Unassembled WGS sequence"/>
</dbReference>
<proteinExistence type="predicted"/>
<organism evidence="2 3">
    <name type="scientific">marine gamma proteobacterium HTCC2143</name>
    <dbReference type="NCBI Taxonomy" id="247633"/>
    <lineage>
        <taxon>Bacteria</taxon>
        <taxon>Pseudomonadati</taxon>
        <taxon>Pseudomonadota</taxon>
        <taxon>Gammaproteobacteria</taxon>
        <taxon>Cellvibrionales</taxon>
        <taxon>Spongiibacteraceae</taxon>
        <taxon>BD1-7 clade</taxon>
    </lineage>
</organism>
<keyword evidence="3" id="KW-1185">Reference proteome</keyword>
<name>A0Y9S5_9GAMM</name>
<evidence type="ECO:0000313" key="2">
    <source>
        <dbReference type="EMBL" id="EAW32879.1"/>
    </source>
</evidence>
<dbReference type="STRING" id="247633.GP2143_16526"/>
<dbReference type="EMBL" id="AAVT01000001">
    <property type="protein sequence ID" value="EAW32879.1"/>
    <property type="molecule type" value="Genomic_DNA"/>
</dbReference>
<sequence>MDSYKTVIQHGSILAGQGDNMPAIDNSSAQETYVYRNPDA</sequence>
<gene>
    <name evidence="2" type="ORF">GP2143_16526</name>
</gene>
<protein>
    <submittedName>
        <fullName evidence="2">Uncharacterized protein</fullName>
    </submittedName>
</protein>
<evidence type="ECO:0000313" key="3">
    <source>
        <dbReference type="Proteomes" id="UP000004931"/>
    </source>
</evidence>